<protein>
    <submittedName>
        <fullName evidence="1">Uncharacterized protein</fullName>
    </submittedName>
</protein>
<accession>A0A6V8L6Q0</accession>
<proteinExistence type="predicted"/>
<organism evidence="1 2">
    <name type="scientific">Phytohabitans rumicis</name>
    <dbReference type="NCBI Taxonomy" id="1076125"/>
    <lineage>
        <taxon>Bacteria</taxon>
        <taxon>Bacillati</taxon>
        <taxon>Actinomycetota</taxon>
        <taxon>Actinomycetes</taxon>
        <taxon>Micromonosporales</taxon>
        <taxon>Micromonosporaceae</taxon>
    </lineage>
</organism>
<sequence>MQHTVEAGAARQHLCRVVDGCPDERRLRGERLRVAGAQVVQDDHLMAGVEQQAGDDAADVSGPAGDEQFHVVTFLGSARRLADSLRAPAVG</sequence>
<dbReference type="Proteomes" id="UP000482960">
    <property type="component" value="Unassembled WGS sequence"/>
</dbReference>
<dbReference type="AlphaFoldDB" id="A0A6V8L6Q0"/>
<evidence type="ECO:0000313" key="1">
    <source>
        <dbReference type="EMBL" id="GFJ91220.1"/>
    </source>
</evidence>
<dbReference type="EMBL" id="BLPG01000001">
    <property type="protein sequence ID" value="GFJ91220.1"/>
    <property type="molecule type" value="Genomic_DNA"/>
</dbReference>
<keyword evidence="2" id="KW-1185">Reference proteome</keyword>
<reference evidence="1 2" key="1">
    <citation type="submission" date="2020-03" db="EMBL/GenBank/DDBJ databases">
        <title>Whole genome shotgun sequence of Phytohabitans rumicis NBRC 108638.</title>
        <authorList>
            <person name="Komaki H."/>
            <person name="Tamura T."/>
        </authorList>
    </citation>
    <scope>NUCLEOTIDE SEQUENCE [LARGE SCALE GENOMIC DNA]</scope>
    <source>
        <strain evidence="1 2">NBRC 108638</strain>
    </source>
</reference>
<evidence type="ECO:0000313" key="2">
    <source>
        <dbReference type="Proteomes" id="UP000482960"/>
    </source>
</evidence>
<comment type="caution">
    <text evidence="1">The sequence shown here is derived from an EMBL/GenBank/DDBJ whole genome shotgun (WGS) entry which is preliminary data.</text>
</comment>
<name>A0A6V8L6Q0_9ACTN</name>
<reference evidence="1 2" key="2">
    <citation type="submission" date="2020-03" db="EMBL/GenBank/DDBJ databases">
        <authorList>
            <person name="Ichikawa N."/>
            <person name="Kimura A."/>
            <person name="Kitahashi Y."/>
            <person name="Uohara A."/>
        </authorList>
    </citation>
    <scope>NUCLEOTIDE SEQUENCE [LARGE SCALE GENOMIC DNA]</scope>
    <source>
        <strain evidence="1 2">NBRC 108638</strain>
    </source>
</reference>
<gene>
    <name evidence="1" type="ORF">Prum_048620</name>
</gene>